<feature type="transmembrane region" description="Helical" evidence="1">
    <location>
        <begin position="6"/>
        <end position="36"/>
    </location>
</feature>
<keyword evidence="1" id="KW-0472">Membrane</keyword>
<evidence type="ECO:0000313" key="2">
    <source>
        <dbReference type="EMBL" id="QNN74999.1"/>
    </source>
</evidence>
<keyword evidence="1" id="KW-0812">Transmembrane</keyword>
<feature type="transmembrane region" description="Helical" evidence="1">
    <location>
        <begin position="48"/>
        <end position="71"/>
    </location>
</feature>
<proteinExistence type="predicted"/>
<dbReference type="Proteomes" id="UP000515800">
    <property type="component" value="Chromosome"/>
</dbReference>
<sequence>MKYLAIKLLIVASCLFVLAIYMTLVYTLPVFANFLIGLSIATGVIGTFLYLFEAVLVLIGFALIVVLIDWWW</sequence>
<reference evidence="2 3" key="1">
    <citation type="submission" date="2020-08" db="EMBL/GenBank/DDBJ databases">
        <title>Genome sequence of Weissella diestrammenae KACC 16890T.</title>
        <authorList>
            <person name="Hyun D.-W."/>
            <person name="Bae J.-W."/>
        </authorList>
    </citation>
    <scope>NUCLEOTIDE SEQUENCE [LARGE SCALE GENOMIC DNA]</scope>
    <source>
        <strain evidence="2 3">KACC 16890</strain>
    </source>
</reference>
<dbReference type="EMBL" id="CP060724">
    <property type="protein sequence ID" value="QNN74999.1"/>
    <property type="molecule type" value="Genomic_DNA"/>
</dbReference>
<evidence type="ECO:0000256" key="1">
    <source>
        <dbReference type="SAM" id="Phobius"/>
    </source>
</evidence>
<dbReference type="RefSeq" id="WP_187528834.1">
    <property type="nucleotide sequence ID" value="NZ_CP060724.1"/>
</dbReference>
<dbReference type="AlphaFoldDB" id="A0A7G9T4H4"/>
<organism evidence="2 3">
    <name type="scientific">Weissella diestrammenae</name>
    <dbReference type="NCBI Taxonomy" id="1162633"/>
    <lineage>
        <taxon>Bacteria</taxon>
        <taxon>Bacillati</taxon>
        <taxon>Bacillota</taxon>
        <taxon>Bacilli</taxon>
        <taxon>Lactobacillales</taxon>
        <taxon>Lactobacillaceae</taxon>
        <taxon>Weissella</taxon>
    </lineage>
</organism>
<keyword evidence="3" id="KW-1185">Reference proteome</keyword>
<evidence type="ECO:0000313" key="3">
    <source>
        <dbReference type="Proteomes" id="UP000515800"/>
    </source>
</evidence>
<dbReference type="KEGG" id="wdi:H9L19_06330"/>
<gene>
    <name evidence="2" type="ORF">H9L19_06330</name>
</gene>
<protein>
    <submittedName>
        <fullName evidence="2">Uncharacterized protein</fullName>
    </submittedName>
</protein>
<name>A0A7G9T4H4_9LACO</name>
<accession>A0A7G9T4H4</accession>
<keyword evidence="1" id="KW-1133">Transmembrane helix</keyword>